<dbReference type="InterPro" id="IPR011990">
    <property type="entry name" value="TPR-like_helical_dom_sf"/>
</dbReference>
<proteinExistence type="predicted"/>
<keyword evidence="2" id="KW-1185">Reference proteome</keyword>
<dbReference type="EMBL" id="CAAHFG010000001">
    <property type="protein sequence ID" value="VGO14556.1"/>
    <property type="molecule type" value="Genomic_DNA"/>
</dbReference>
<dbReference type="RefSeq" id="WP_136080028.1">
    <property type="nucleotide sequence ID" value="NZ_CAAHFG010000001.1"/>
</dbReference>
<dbReference type="Pfam" id="PF22860">
    <property type="entry name" value="DUF7017"/>
    <property type="match status" value="1"/>
</dbReference>
<gene>
    <name evidence="1" type="ORF">PDESU_03119</name>
</gene>
<dbReference type="InterPro" id="IPR054283">
    <property type="entry name" value="DUF7017"/>
</dbReference>
<sequence length="574" mass="64823">MLTAKDVFNMLKNGQVDEALALARTLYAEEQDNAWNLRALLGALSAHAKRGYRDDVLEEFRVLQHQHPQDTDVDKAIAWEIWYLIVASLRQDDPDRQLIRNLLREYGRLNVDKPSDIHSRILEVTARAAHDDSFPSFCGFLHWWDVSNLRDDDFNPNTSNDGGTYPSVVERVIQGLGKVLKGEANLERVRFSAEFIRKHYEKYPEQNWFPYYLAIALIRSGKPDEARVLLIQIVRKKQTESWAWHHLSECYSAGDPIKLACLCKAVLCRAPQPQFLLSVRMDLAKELHVAGYNEVAKHEIETVVQVRNSNNWPIRGELLDITRSAWFLGAVAKDGGVLFKKLALNATEVLTDGLPWHPANLGVKNVPVGKRKDMFAILDVRQEPDVVTSIFVKMKSFSDLLNSETGTALEVQFDDSSSKPVVVGLRLRSGETWDIIPKTIALIVRVNNDKGVTTLLTETGVECFCFYNDLPPAHSLLPGTVVHCGIVPDQKRTKVRFIEPYNGIISSSQWKDYCGVFRPREKGGGHVDCIFVHANLSAGFNKGSKVRGVAIKKLDTRNTRPWWDAVTALLSEQD</sequence>
<evidence type="ECO:0000313" key="2">
    <source>
        <dbReference type="Proteomes" id="UP000366872"/>
    </source>
</evidence>
<evidence type="ECO:0000313" key="1">
    <source>
        <dbReference type="EMBL" id="VGO14556.1"/>
    </source>
</evidence>
<protein>
    <recommendedName>
        <fullName evidence="3">Tetratricopeptide repeat protein</fullName>
    </recommendedName>
</protein>
<dbReference type="Gene3D" id="1.25.40.10">
    <property type="entry name" value="Tetratricopeptide repeat domain"/>
    <property type="match status" value="1"/>
</dbReference>
<accession>A0A6C2U580</accession>
<reference evidence="1 2" key="1">
    <citation type="submission" date="2019-04" db="EMBL/GenBank/DDBJ databases">
        <authorList>
            <person name="Van Vliet M D."/>
        </authorList>
    </citation>
    <scope>NUCLEOTIDE SEQUENCE [LARGE SCALE GENOMIC DNA]</scope>
    <source>
        <strain evidence="1 2">F1</strain>
    </source>
</reference>
<evidence type="ECO:0008006" key="3">
    <source>
        <dbReference type="Google" id="ProtNLM"/>
    </source>
</evidence>
<dbReference type="Proteomes" id="UP000366872">
    <property type="component" value="Unassembled WGS sequence"/>
</dbReference>
<dbReference type="AlphaFoldDB" id="A0A6C2U580"/>
<organism evidence="1 2">
    <name type="scientific">Pontiella desulfatans</name>
    <dbReference type="NCBI Taxonomy" id="2750659"/>
    <lineage>
        <taxon>Bacteria</taxon>
        <taxon>Pseudomonadati</taxon>
        <taxon>Kiritimatiellota</taxon>
        <taxon>Kiritimatiellia</taxon>
        <taxon>Kiritimatiellales</taxon>
        <taxon>Pontiellaceae</taxon>
        <taxon>Pontiella</taxon>
    </lineage>
</organism>
<dbReference type="SUPFAM" id="SSF48452">
    <property type="entry name" value="TPR-like"/>
    <property type="match status" value="1"/>
</dbReference>
<name>A0A6C2U580_PONDE</name>